<name>A0AAU1ZWX5_9ACTN</name>
<sequence>MTAQAPQPDDELLAFVEELRARREEILDAIAATASDAPEAPELCATAGELSYRLHMLTDEPGNLELAAQAFTLAFKAPGDPGEWAAWRVMFGHVRACQFDIEPGAELLDEAWELLREGMAALSPDSLAPDLDHDLVRTLGLHLLASVAKYRYLGFEGTRAQALELVDEALRRHEAAAAVLEPGSKEAVDLTEGRGYLHLERQELGRDAADAEAAATYYRAVLDAALPTSDLPLVRYSLGLGLMIHGRATADRAELEQAREEFGDALLEARRATGEEPSWAWEAGIRSAFVRFLIWGHWKDQAQAAAAEVELNGLLADPADVDRLVPVFLDSFGRMLYERASLRGDGPGQDRAIGLIRKAVDEWVPARDGLVTHTALFLGVFQQNRYHEDHDPDRLHEVAKACALVLEDEELDEELRKVARMMGVWAWSELETEHGFTPADPADIPAEMTTAAAAAAYSGMLSDLDEGLGALDFSDVDDDFPGIVKSFGSVGRLAEAFDRGYALLDACESETARAYLAINLLSHGMLVDPHGTHITEAQKTELIDTVLAYGKDDPAWQRKAQAVVAQTRLRDELAGSGRGMDAVLDHLARAEAAGTASANTAGAVGAGRGDDDQLGFSIDMARFAAVNHRGQTAGARDDTESAGRMWRQLRDSPRLTPYMRKVLTAQQAGFDAHAAAQRGDLAGADEHLAVLAATHAELGPDDLPRIELWTMLENARAARDRLAEQLGAPPAPPLVGRPSTARLRRLARALPRDNRAWVLGDNGITRFARATRAQDAAGIAEAMGLVEEAYELVDEGSDSRLRYGHSLGMGHCALSETQPFPGARARHLTKGIALLEEAYRTAGGPEHRLYAASGLALGRAYRTRGELRRDDKGVARRIGLDALRGHAWAALVQSGTAHAEEAVAQATDTALEVAGWCLRDNAFDEAVQALDACRGLILHAATTSRTVPERLVAAGHDALAEEWRAAGLASDAADPLTALREPLSVPSALRRRVLSALTGADSLQDRLLDPPTPTEIATALRTLRKDALVYLVPAGPDTPGTAVVVTTTGDVHSIPLPTLTEDAGPLKAYVRVPGEPAEMRADQLGAEERETGPVSDWPSAAPTASPGDPEEARADRLPDGGREMGSASGWSSAASPGRSSSAGDGRPLPVPGDSEGVQADRLRDGEPEMGSVPGWSSAAQPGMSSLAGDGDPLRARVRASGDSAEVSPEQLPHMDGEMGPGPGRSSAAVSTAPPGDSEAARADRLRDDEREMGPVPGWSSAVSAARPDVPSLRRRLDRLCGWAWYAGTRPLLDVFATASGRVPRLVFVPMGALGLVPWHAAWAEDEDGRRRYALEEAEISYAASARLLCDVAARPQAAHSGAALVVGNPTGDLHWAGEEADAVQRVFYPRGRFLGRREGGGTDGPGTPQEVLDWLTGAGAEEGEGGVLHLACHASIARTARRTAHLSLHGGDLAAEELTEAVGGAGGGRLGLVLLAACRSHVSGRGHNEAYSLATAFLVAGARSVVGSLWPVPDDATSVLMFLTHHFLRTENEPPARALRRAQLWMLDPGRELPAGLPARLAERARRIDPDDLSAWAGFTHLGQ</sequence>
<reference evidence="3" key="1">
    <citation type="submission" date="2022-10" db="EMBL/GenBank/DDBJ databases">
        <title>The complete genomes of actinobacterial strains from the NBC collection.</title>
        <authorList>
            <person name="Joergensen T.S."/>
            <person name="Alvarez Arevalo M."/>
            <person name="Sterndorff E.B."/>
            <person name="Faurdal D."/>
            <person name="Vuksanovic O."/>
            <person name="Mourched A.-S."/>
            <person name="Charusanti P."/>
            <person name="Shaw S."/>
            <person name="Blin K."/>
            <person name="Weber T."/>
        </authorList>
    </citation>
    <scope>NUCLEOTIDE SEQUENCE</scope>
    <source>
        <strain evidence="3">NBC_00093</strain>
    </source>
</reference>
<feature type="compositionally biased region" description="Basic and acidic residues" evidence="1">
    <location>
        <begin position="1110"/>
        <end position="1122"/>
    </location>
</feature>
<dbReference type="InterPro" id="IPR024983">
    <property type="entry name" value="CHAT_dom"/>
</dbReference>
<dbReference type="EMBL" id="CP108222">
    <property type="protein sequence ID" value="WTT16863.1"/>
    <property type="molecule type" value="Genomic_DNA"/>
</dbReference>
<evidence type="ECO:0000313" key="3">
    <source>
        <dbReference type="EMBL" id="WTT16863.1"/>
    </source>
</evidence>
<evidence type="ECO:0000256" key="1">
    <source>
        <dbReference type="SAM" id="MobiDB-lite"/>
    </source>
</evidence>
<evidence type="ECO:0000259" key="2">
    <source>
        <dbReference type="Pfam" id="PF12770"/>
    </source>
</evidence>
<feature type="compositionally biased region" description="Low complexity" evidence="1">
    <location>
        <begin position="1125"/>
        <end position="1143"/>
    </location>
</feature>
<feature type="region of interest" description="Disordered" evidence="1">
    <location>
        <begin position="1085"/>
        <end position="1242"/>
    </location>
</feature>
<organism evidence="3">
    <name type="scientific">Streptomyces sp. NBC_00093</name>
    <dbReference type="NCBI Taxonomy" id="2975649"/>
    <lineage>
        <taxon>Bacteria</taxon>
        <taxon>Bacillati</taxon>
        <taxon>Actinomycetota</taxon>
        <taxon>Actinomycetes</taxon>
        <taxon>Kitasatosporales</taxon>
        <taxon>Streptomycetaceae</taxon>
        <taxon>Streptomyces</taxon>
    </lineage>
</organism>
<protein>
    <submittedName>
        <fullName evidence="3">CHAT domain-containing protein</fullName>
    </submittedName>
</protein>
<feature type="domain" description="CHAT" evidence="2">
    <location>
        <begin position="1279"/>
        <end position="1584"/>
    </location>
</feature>
<accession>A0AAU1ZWX5</accession>
<gene>
    <name evidence="3" type="ORF">OHA22_15685</name>
</gene>
<proteinExistence type="predicted"/>
<dbReference type="Pfam" id="PF12770">
    <property type="entry name" value="CHAT"/>
    <property type="match status" value="1"/>
</dbReference>